<feature type="transmembrane region" description="Helical" evidence="1">
    <location>
        <begin position="27"/>
        <end position="44"/>
    </location>
</feature>
<gene>
    <name evidence="2" type="ORF">RN51_01016</name>
</gene>
<evidence type="ECO:0000313" key="2">
    <source>
        <dbReference type="EMBL" id="KJL24419.1"/>
    </source>
</evidence>
<reference evidence="2 3" key="1">
    <citation type="submission" date="2015-02" db="EMBL/GenBank/DDBJ databases">
        <title>Draft genome sequences of ten Microbacterium spp. with emphasis on heavy metal contaminated environments.</title>
        <authorList>
            <person name="Corretto E."/>
        </authorList>
    </citation>
    <scope>NUCLEOTIDE SEQUENCE [LARGE SCALE GENOMIC DNA]</scope>
    <source>
        <strain evidence="2 3">BEL163</strain>
    </source>
</reference>
<sequence>MNHHRTTALRCEPRSWFGVITEPGRQLSVTVAMGLLIVAATVLSVRFPELGSWLFVATGLLAAMWYAHMMKRWRAAHGDEVQRRLGRRMQPVGAIVKQRTRRAMVGIGFVGAGVIILAIVMAIAEGYISDAEHTAGNLAPAALTGLLGACLMLVGFGSILFRKE</sequence>
<dbReference type="AlphaFoldDB" id="A0A0F0KVB5"/>
<comment type="caution">
    <text evidence="2">The sequence shown here is derived from an EMBL/GenBank/DDBJ whole genome shotgun (WGS) entry which is preliminary data.</text>
</comment>
<keyword evidence="1" id="KW-1133">Transmembrane helix</keyword>
<feature type="transmembrane region" description="Helical" evidence="1">
    <location>
        <begin position="105"/>
        <end position="128"/>
    </location>
</feature>
<dbReference type="Proteomes" id="UP000033725">
    <property type="component" value="Unassembled WGS sequence"/>
</dbReference>
<evidence type="ECO:0000313" key="3">
    <source>
        <dbReference type="Proteomes" id="UP000033725"/>
    </source>
</evidence>
<protein>
    <submittedName>
        <fullName evidence="2">Uncharacterized protein</fullName>
    </submittedName>
</protein>
<dbReference type="PATRIC" id="fig|82380.10.peg.1020"/>
<keyword evidence="1" id="KW-0812">Transmembrane</keyword>
<proteinExistence type="predicted"/>
<organism evidence="2 3">
    <name type="scientific">Microbacterium oxydans</name>
    <dbReference type="NCBI Taxonomy" id="82380"/>
    <lineage>
        <taxon>Bacteria</taxon>
        <taxon>Bacillati</taxon>
        <taxon>Actinomycetota</taxon>
        <taxon>Actinomycetes</taxon>
        <taxon>Micrococcales</taxon>
        <taxon>Microbacteriaceae</taxon>
        <taxon>Microbacterium</taxon>
    </lineage>
</organism>
<feature type="transmembrane region" description="Helical" evidence="1">
    <location>
        <begin position="50"/>
        <end position="67"/>
    </location>
</feature>
<evidence type="ECO:0000256" key="1">
    <source>
        <dbReference type="SAM" id="Phobius"/>
    </source>
</evidence>
<keyword evidence="1" id="KW-0472">Membrane</keyword>
<name>A0A0F0KVB5_9MICO</name>
<accession>A0A0F0KVB5</accession>
<feature type="transmembrane region" description="Helical" evidence="1">
    <location>
        <begin position="140"/>
        <end position="161"/>
    </location>
</feature>
<dbReference type="EMBL" id="JYIV01000020">
    <property type="protein sequence ID" value="KJL24419.1"/>
    <property type="molecule type" value="Genomic_DNA"/>
</dbReference>